<accession>A0A1X0RAV2</accession>
<proteinExistence type="predicted"/>
<dbReference type="Gene3D" id="3.30.420.10">
    <property type="entry name" value="Ribonuclease H-like superfamily/Ribonuclease H"/>
    <property type="match status" value="1"/>
</dbReference>
<feature type="domain" description="Tc1-like transposase DDE" evidence="1">
    <location>
        <begin position="10"/>
        <end position="65"/>
    </location>
</feature>
<evidence type="ECO:0000259" key="1">
    <source>
        <dbReference type="Pfam" id="PF13358"/>
    </source>
</evidence>
<dbReference type="Proteomes" id="UP000242414">
    <property type="component" value="Unassembled WGS sequence"/>
</dbReference>
<dbReference type="PANTHER" id="PTHR46564">
    <property type="entry name" value="TRANSPOSASE"/>
    <property type="match status" value="1"/>
</dbReference>
<protein>
    <recommendedName>
        <fullName evidence="1">Tc1-like transposase DDE domain-containing protein</fullName>
    </recommendedName>
</protein>
<dbReference type="Pfam" id="PF13358">
    <property type="entry name" value="DDE_3"/>
    <property type="match status" value="1"/>
</dbReference>
<evidence type="ECO:0000313" key="2">
    <source>
        <dbReference type="EMBL" id="ORE09136.1"/>
    </source>
</evidence>
<dbReference type="InterPro" id="IPR036397">
    <property type="entry name" value="RNaseH_sf"/>
</dbReference>
<gene>
    <name evidence="2" type="ORF">BCV72DRAFT_223861</name>
</gene>
<dbReference type="AlphaFoldDB" id="A0A1X0RAV2"/>
<name>A0A1X0RAV2_RHIZD</name>
<dbReference type="PANTHER" id="PTHR46564:SF1">
    <property type="entry name" value="TRANSPOSASE"/>
    <property type="match status" value="1"/>
</dbReference>
<dbReference type="EMBL" id="KV921879">
    <property type="protein sequence ID" value="ORE09136.1"/>
    <property type="molecule type" value="Genomic_DNA"/>
</dbReference>
<reference evidence="2" key="1">
    <citation type="journal article" date="2016" name="Proc. Natl. Acad. Sci. U.S.A.">
        <title>Lipid metabolic changes in an early divergent fungus govern the establishment of a mutualistic symbiosis with endobacteria.</title>
        <authorList>
            <person name="Lastovetsky O.A."/>
            <person name="Gaspar M.L."/>
            <person name="Mondo S.J."/>
            <person name="LaButti K.M."/>
            <person name="Sandor L."/>
            <person name="Grigoriev I.V."/>
            <person name="Henry S.A."/>
            <person name="Pawlowska T.E."/>
        </authorList>
    </citation>
    <scope>NUCLEOTIDE SEQUENCE [LARGE SCALE GENOMIC DNA]</scope>
    <source>
        <strain evidence="2">ATCC 52814</strain>
    </source>
</reference>
<dbReference type="InterPro" id="IPR038717">
    <property type="entry name" value="Tc1-like_DDE_dom"/>
</dbReference>
<dbReference type="VEuPathDB" id="FungiDB:BCV72DRAFT_223861"/>
<organism evidence="2">
    <name type="scientific">Rhizopus microsporus var. microsporus</name>
    <dbReference type="NCBI Taxonomy" id="86635"/>
    <lineage>
        <taxon>Eukaryota</taxon>
        <taxon>Fungi</taxon>
        <taxon>Fungi incertae sedis</taxon>
        <taxon>Mucoromycota</taxon>
        <taxon>Mucoromycotina</taxon>
        <taxon>Mucoromycetes</taxon>
        <taxon>Mucorales</taxon>
        <taxon>Mucorineae</taxon>
        <taxon>Rhizopodaceae</taxon>
        <taxon>Rhizopus</taxon>
    </lineage>
</organism>
<sequence>MSVMDKNGMKGHYIVIDNASIHKLKVIRRVIEERDYKCLYLPPYSPFLYSIEAFWSKLKVSVRKTPLNANNRLTDYICWSVGKVHLFVYFLV</sequence>
<dbReference type="OrthoDB" id="2216069at2759"/>
<dbReference type="GO" id="GO:0003676">
    <property type="term" value="F:nucleic acid binding"/>
    <property type="evidence" value="ECO:0007669"/>
    <property type="project" value="InterPro"/>
</dbReference>